<keyword evidence="3" id="KW-1185">Reference proteome</keyword>
<feature type="region of interest" description="Disordered" evidence="1">
    <location>
        <begin position="1"/>
        <end position="42"/>
    </location>
</feature>
<feature type="region of interest" description="Disordered" evidence="1">
    <location>
        <begin position="81"/>
        <end position="104"/>
    </location>
</feature>
<gene>
    <name evidence="2" type="ORF">J1F30_05990</name>
</gene>
<dbReference type="RefSeq" id="WP_211120447.1">
    <property type="nucleotide sequence ID" value="NZ_JAFMNU020000001.1"/>
</dbReference>
<evidence type="ECO:0000256" key="1">
    <source>
        <dbReference type="SAM" id="MobiDB-lite"/>
    </source>
</evidence>
<protein>
    <submittedName>
        <fullName evidence="2">Uncharacterized protein</fullName>
    </submittedName>
</protein>
<dbReference type="EMBL" id="JAFMNU010000013">
    <property type="protein sequence ID" value="MBO0623915.1"/>
    <property type="molecule type" value="Genomic_DNA"/>
</dbReference>
<proteinExistence type="predicted"/>
<reference evidence="2" key="1">
    <citation type="submission" date="2021-03" db="EMBL/GenBank/DDBJ databases">
        <title>Genome sequence of Bifidobacterium asteroides strain wkB204 isolated from a honey bee gut.</title>
        <authorList>
            <person name="Motta E.V.S."/>
            <person name="Kwong W.K."/>
            <person name="Moran N.A."/>
        </authorList>
    </citation>
    <scope>NUCLEOTIDE SEQUENCE</scope>
    <source>
        <strain evidence="2">WkB204</strain>
    </source>
</reference>
<dbReference type="Proteomes" id="UP000664299">
    <property type="component" value="Unassembled WGS sequence"/>
</dbReference>
<feature type="compositionally biased region" description="Polar residues" evidence="1">
    <location>
        <begin position="23"/>
        <end position="41"/>
    </location>
</feature>
<evidence type="ECO:0000313" key="2">
    <source>
        <dbReference type="EMBL" id="MBO0623915.1"/>
    </source>
</evidence>
<sequence length="104" mass="10542">MAQTASCTPGGNDRYGQLGDGSSAKNRQAPNPVNPPSTAVPTQVRFGQALGEGLAANPDGTWRIAAPPYTPGLATVAIDWAQDGMPQEPPQATPTGTCPSPACP</sequence>
<comment type="caution">
    <text evidence="2">The sequence shown here is derived from an EMBL/GenBank/DDBJ whole genome shotgun (WGS) entry which is preliminary data.</text>
</comment>
<organism evidence="2 3">
    <name type="scientific">Bifidobacterium asteroides</name>
    <dbReference type="NCBI Taxonomy" id="1684"/>
    <lineage>
        <taxon>Bacteria</taxon>
        <taxon>Bacillati</taxon>
        <taxon>Actinomycetota</taxon>
        <taxon>Actinomycetes</taxon>
        <taxon>Bifidobacteriales</taxon>
        <taxon>Bifidobacteriaceae</taxon>
        <taxon>Bifidobacterium</taxon>
    </lineage>
</organism>
<evidence type="ECO:0000313" key="3">
    <source>
        <dbReference type="Proteomes" id="UP000664299"/>
    </source>
</evidence>
<name>A0ABS3IVX4_9BIFI</name>
<accession>A0ABS3IVX4</accession>